<keyword evidence="1" id="KW-0812">Transmembrane</keyword>
<dbReference type="EMBL" id="BAAAJK010000007">
    <property type="protein sequence ID" value="GAA1386901.1"/>
    <property type="molecule type" value="Genomic_DNA"/>
</dbReference>
<evidence type="ECO:0000313" key="3">
    <source>
        <dbReference type="Proteomes" id="UP001501414"/>
    </source>
</evidence>
<feature type="transmembrane region" description="Helical" evidence="1">
    <location>
        <begin position="50"/>
        <end position="69"/>
    </location>
</feature>
<protein>
    <recommendedName>
        <fullName evidence="4">Integral membrane protein</fullName>
    </recommendedName>
</protein>
<dbReference type="RefSeq" id="WP_344021058.1">
    <property type="nucleotide sequence ID" value="NZ_BAAAJK010000007.1"/>
</dbReference>
<feature type="transmembrane region" description="Helical" evidence="1">
    <location>
        <begin position="20"/>
        <end position="43"/>
    </location>
</feature>
<keyword evidence="3" id="KW-1185">Reference proteome</keyword>
<keyword evidence="1" id="KW-0472">Membrane</keyword>
<comment type="caution">
    <text evidence="2">The sequence shown here is derived from an EMBL/GenBank/DDBJ whole genome shotgun (WGS) entry which is preliminary data.</text>
</comment>
<name>A0ABN1XPE4_9PSEU</name>
<gene>
    <name evidence="2" type="ORF">GCM10009613_21610</name>
</gene>
<organism evidence="2 3">
    <name type="scientific">Pseudonocardia kongjuensis</name>
    <dbReference type="NCBI Taxonomy" id="102227"/>
    <lineage>
        <taxon>Bacteria</taxon>
        <taxon>Bacillati</taxon>
        <taxon>Actinomycetota</taxon>
        <taxon>Actinomycetes</taxon>
        <taxon>Pseudonocardiales</taxon>
        <taxon>Pseudonocardiaceae</taxon>
        <taxon>Pseudonocardia</taxon>
    </lineage>
</organism>
<feature type="transmembrane region" description="Helical" evidence="1">
    <location>
        <begin position="138"/>
        <end position="159"/>
    </location>
</feature>
<keyword evidence="1" id="KW-1133">Transmembrane helix</keyword>
<feature type="transmembrane region" description="Helical" evidence="1">
    <location>
        <begin position="81"/>
        <end position="99"/>
    </location>
</feature>
<evidence type="ECO:0000256" key="1">
    <source>
        <dbReference type="SAM" id="Phobius"/>
    </source>
</evidence>
<evidence type="ECO:0008006" key="4">
    <source>
        <dbReference type="Google" id="ProtNLM"/>
    </source>
</evidence>
<accession>A0ABN1XPE4</accession>
<feature type="transmembrane region" description="Helical" evidence="1">
    <location>
        <begin position="171"/>
        <end position="194"/>
    </location>
</feature>
<dbReference type="Proteomes" id="UP001501414">
    <property type="component" value="Unassembled WGS sequence"/>
</dbReference>
<reference evidence="2 3" key="1">
    <citation type="journal article" date="2019" name="Int. J. Syst. Evol. Microbiol.">
        <title>The Global Catalogue of Microorganisms (GCM) 10K type strain sequencing project: providing services to taxonomists for standard genome sequencing and annotation.</title>
        <authorList>
            <consortium name="The Broad Institute Genomics Platform"/>
            <consortium name="The Broad Institute Genome Sequencing Center for Infectious Disease"/>
            <person name="Wu L."/>
            <person name="Ma J."/>
        </authorList>
    </citation>
    <scope>NUCLEOTIDE SEQUENCE [LARGE SCALE GENOMIC DNA]</scope>
    <source>
        <strain evidence="2 3">JCM 11896</strain>
    </source>
</reference>
<proteinExistence type="predicted"/>
<sequence>MGESVGETVVELLLAEPLLWLIGAAEIAFWVFLVAGLAARYLLHRPALGAALLVGVPLMDVVLVVAAVADVASGGEPSRVHGLAAVYLGATVAFGHPMIRWADARFAHRFAGGPRPVRPPRGGPARVRHEWRGFGRVVLAWLLAAGVLCLLTAVGGQPFPEPGQWPADPMWAWLGRLSVVAAIWFVAGPLWATVLPGDDRERDRVRS</sequence>
<evidence type="ECO:0000313" key="2">
    <source>
        <dbReference type="EMBL" id="GAA1386901.1"/>
    </source>
</evidence>